<dbReference type="VEuPathDB" id="TrichDB:TRFO_18799"/>
<proteinExistence type="predicted"/>
<dbReference type="OrthoDB" id="10568526at2759"/>
<dbReference type="GeneID" id="94835101"/>
<protein>
    <submittedName>
        <fullName evidence="1">Uncharacterized protein</fullName>
    </submittedName>
</protein>
<dbReference type="Proteomes" id="UP000179807">
    <property type="component" value="Unassembled WGS sequence"/>
</dbReference>
<keyword evidence="2" id="KW-1185">Reference proteome</keyword>
<accession>A0A1J4KKA2</accession>
<sequence length="220" mass="25316">MQKSENTMTSNRIRIMAMEAIENRERPLTTHEIEEYIKANDTELWKEIKTKCYDYVRMILSVTKFSPIIKFKCLKRLLGIDKRANFFGLNNAKYDPNIWIPIGKKSRIESRYLSPQDTMISPPAPIPVQFVEVDEKTAENSWKNLSLKMTMNDPVWNAICGAMKEVKIYIGKGFSPNDTVQYAVNKFQPLQDPYLLPDVILILSRLASDSLDITANSAFV</sequence>
<dbReference type="RefSeq" id="XP_068364863.1">
    <property type="nucleotide sequence ID" value="XM_068500397.1"/>
</dbReference>
<dbReference type="EMBL" id="MLAK01000581">
    <property type="protein sequence ID" value="OHT11727.1"/>
    <property type="molecule type" value="Genomic_DNA"/>
</dbReference>
<evidence type="ECO:0000313" key="2">
    <source>
        <dbReference type="Proteomes" id="UP000179807"/>
    </source>
</evidence>
<reference evidence="1" key="1">
    <citation type="submission" date="2016-10" db="EMBL/GenBank/DDBJ databases">
        <authorList>
            <person name="Benchimol M."/>
            <person name="Almeida L.G."/>
            <person name="Vasconcelos A.T."/>
            <person name="Perreira-Neves A."/>
            <person name="Rosa I.A."/>
            <person name="Tasca T."/>
            <person name="Bogo M.R."/>
            <person name="de Souza W."/>
        </authorList>
    </citation>
    <scope>NUCLEOTIDE SEQUENCE [LARGE SCALE GENOMIC DNA]</scope>
    <source>
        <strain evidence="1">K</strain>
    </source>
</reference>
<organism evidence="1 2">
    <name type="scientific">Tritrichomonas foetus</name>
    <dbReference type="NCBI Taxonomy" id="1144522"/>
    <lineage>
        <taxon>Eukaryota</taxon>
        <taxon>Metamonada</taxon>
        <taxon>Parabasalia</taxon>
        <taxon>Tritrichomonadida</taxon>
        <taxon>Tritrichomonadidae</taxon>
        <taxon>Tritrichomonas</taxon>
    </lineage>
</organism>
<dbReference type="AlphaFoldDB" id="A0A1J4KKA2"/>
<gene>
    <name evidence="1" type="ORF">TRFO_18799</name>
</gene>
<comment type="caution">
    <text evidence="1">The sequence shown here is derived from an EMBL/GenBank/DDBJ whole genome shotgun (WGS) entry which is preliminary data.</text>
</comment>
<evidence type="ECO:0000313" key="1">
    <source>
        <dbReference type="EMBL" id="OHT11727.1"/>
    </source>
</evidence>
<name>A0A1J4KKA2_9EUKA</name>